<keyword evidence="4" id="KW-1185">Reference proteome</keyword>
<dbReference type="Gene3D" id="2.60.120.40">
    <property type="match status" value="1"/>
</dbReference>
<reference evidence="2 4" key="1">
    <citation type="submission" date="2021-11" db="EMBL/GenBank/DDBJ databases">
        <authorList>
            <person name="Islam A."/>
            <person name="Islam S."/>
            <person name="Flora M.S."/>
            <person name="Rahman M."/>
            <person name="Ziaur R.M."/>
            <person name="Epstein J.H."/>
            <person name="Hassan M."/>
            <person name="Klassen M."/>
            <person name="Woodard K."/>
            <person name="Webb A."/>
            <person name="Webby R.J."/>
            <person name="El Zowalaty M.E."/>
        </authorList>
    </citation>
    <scope>NUCLEOTIDE SEQUENCE [LARGE SCALE GENOMIC DNA]</scope>
    <source>
        <strain evidence="2">Pf1</strain>
    </source>
</reference>
<evidence type="ECO:0000313" key="5">
    <source>
        <dbReference type="Proteomes" id="UP001159659"/>
    </source>
</evidence>
<comment type="caution">
    <text evidence="3">The sequence shown here is derived from an EMBL/GenBank/DDBJ whole genome shotgun (WGS) entry which is preliminary data.</text>
</comment>
<proteinExistence type="predicted"/>
<feature type="coiled-coil region" evidence="1">
    <location>
        <begin position="132"/>
        <end position="159"/>
    </location>
</feature>
<evidence type="ECO:0000313" key="4">
    <source>
        <dbReference type="Proteomes" id="UP001157938"/>
    </source>
</evidence>
<evidence type="ECO:0000256" key="1">
    <source>
        <dbReference type="SAM" id="Coils"/>
    </source>
</evidence>
<keyword evidence="1" id="KW-0175">Coiled coil</keyword>
<evidence type="ECO:0000313" key="3">
    <source>
        <dbReference type="EMBL" id="CAI5714565.1"/>
    </source>
</evidence>
<sequence length="280" mass="31659">MENKDICKSGVTVFTPPPSTSYRYVIDLKDNKLKIWMEDCSSKKQWCKGAMLKEDYVTSANTIPNASPADYVKCFYDCLDCNLNNSCSVQRTLTKLMGDKVRLELTLTISFLQSTWVAKYSFELDPVEVDQIDVVKSMMRDQNDELQRLRSELDAAKAVPFIKLEADCMDQNDRLRWNKVDSAEFDVDNENGVIKARIQGVYSIRGVINSSHSNYNHSVMILKNDECIQRSYCGYSQALYFVSTPLDCVALVKEGDALTITCDCASVSTSYLSIVAIVRN</sequence>
<dbReference type="EMBL" id="CANTFK010000343">
    <property type="protein sequence ID" value="CAI5714565.1"/>
    <property type="molecule type" value="Genomic_DNA"/>
</dbReference>
<reference evidence="3" key="2">
    <citation type="submission" date="2022-12" db="EMBL/GenBank/DDBJ databases">
        <authorList>
            <person name="Webb A."/>
        </authorList>
    </citation>
    <scope>NUCLEOTIDE SEQUENCE</scope>
    <source>
        <strain evidence="3">Pf2</strain>
    </source>
</reference>
<protein>
    <submittedName>
        <fullName evidence="3">Uncharacterized protein</fullName>
    </submittedName>
</protein>
<gene>
    <name evidence="2" type="ORF">PFR001_LOCUS2330</name>
    <name evidence="3" type="ORF">PFR002_LOCUS2935</name>
</gene>
<evidence type="ECO:0000313" key="2">
    <source>
        <dbReference type="EMBL" id="CAH0486725.1"/>
    </source>
</evidence>
<dbReference type="InterPro" id="IPR008983">
    <property type="entry name" value="Tumour_necrosis_fac-like_dom"/>
</dbReference>
<accession>A0AAV0T4G0</accession>
<organism evidence="3 5">
    <name type="scientific">Peronospora farinosa</name>
    <dbReference type="NCBI Taxonomy" id="134698"/>
    <lineage>
        <taxon>Eukaryota</taxon>
        <taxon>Sar</taxon>
        <taxon>Stramenopiles</taxon>
        <taxon>Oomycota</taxon>
        <taxon>Peronosporomycetes</taxon>
        <taxon>Peronosporales</taxon>
        <taxon>Peronosporaceae</taxon>
        <taxon>Peronospora</taxon>
    </lineage>
</organism>
<name>A0AAV0T4G0_9STRA</name>
<dbReference type="Proteomes" id="UP001157938">
    <property type="component" value="Unassembled WGS sequence"/>
</dbReference>
<dbReference type="AlphaFoldDB" id="A0AAV0T4G0"/>
<dbReference type="EMBL" id="CAKLBC010000515">
    <property type="protein sequence ID" value="CAH0486725.1"/>
    <property type="molecule type" value="Genomic_DNA"/>
</dbReference>
<dbReference type="Proteomes" id="UP001159659">
    <property type="component" value="Unassembled WGS sequence"/>
</dbReference>